<dbReference type="EnsemblProtists" id="EOD18125">
    <property type="protein sequence ID" value="EOD18125"/>
    <property type="gene ID" value="EMIHUDRAFT_447945"/>
</dbReference>
<dbReference type="Gene3D" id="3.40.50.11950">
    <property type="match status" value="1"/>
</dbReference>
<dbReference type="Pfam" id="PF00328">
    <property type="entry name" value="His_Phos_2"/>
    <property type="match status" value="1"/>
</dbReference>
<comment type="catalytic activity">
    <reaction evidence="9">
        <text>1D-myo-inositol hexakisphosphate + ATP = 1-diphospho-1D-myo-inositol 2,3,4,5,6-pentakisphosphate + ADP</text>
        <dbReference type="Rhea" id="RHEA:37459"/>
        <dbReference type="ChEBI" id="CHEBI:30616"/>
        <dbReference type="ChEBI" id="CHEBI:58130"/>
        <dbReference type="ChEBI" id="CHEBI:74946"/>
        <dbReference type="ChEBI" id="CHEBI:456216"/>
        <dbReference type="EC" id="2.7.4.24"/>
    </reaction>
    <physiologicalReaction direction="left-to-right" evidence="9">
        <dbReference type="Rhea" id="RHEA:37460"/>
    </physiologicalReaction>
</comment>
<keyword evidence="2 10" id="KW-0963">Cytoplasm</keyword>
<evidence type="ECO:0000256" key="9">
    <source>
        <dbReference type="ARBA" id="ARBA00034629"/>
    </source>
</evidence>
<dbReference type="InterPro" id="IPR040557">
    <property type="entry name" value="VIP1_N"/>
</dbReference>
<evidence type="ECO:0000256" key="6">
    <source>
        <dbReference type="ARBA" id="ARBA00022777"/>
    </source>
</evidence>
<evidence type="ECO:0000256" key="10">
    <source>
        <dbReference type="RuleBase" id="RU365032"/>
    </source>
</evidence>
<dbReference type="InterPro" id="IPR037446">
    <property type="entry name" value="His_Pase_VIP1"/>
</dbReference>
<name>A0A0D3J3P0_EMIH1</name>
<dbReference type="SUPFAM" id="SSF53254">
    <property type="entry name" value="Phosphoglycerate mutase-like"/>
    <property type="match status" value="1"/>
</dbReference>
<comment type="similarity">
    <text evidence="1 10">Belongs to the histidine acid phosphatase family. VIP1 subfamily.</text>
</comment>
<evidence type="ECO:0000256" key="3">
    <source>
        <dbReference type="ARBA" id="ARBA00022553"/>
    </source>
</evidence>
<dbReference type="GeneID" id="19046126"/>
<evidence type="ECO:0000256" key="2">
    <source>
        <dbReference type="ARBA" id="ARBA00022490"/>
    </source>
</evidence>
<dbReference type="InterPro" id="IPR029033">
    <property type="entry name" value="His_PPase_superfam"/>
</dbReference>
<dbReference type="PaxDb" id="2903-EOD18125"/>
<dbReference type="PANTHER" id="PTHR12750">
    <property type="entry name" value="DIPHOSPHOINOSITOL PENTAKISPHOSPHATE KINASE"/>
    <property type="match status" value="1"/>
</dbReference>
<dbReference type="RefSeq" id="XP_005770554.1">
    <property type="nucleotide sequence ID" value="XM_005770497.1"/>
</dbReference>
<keyword evidence="7 10" id="KW-0067">ATP-binding</keyword>
<keyword evidence="4 10" id="KW-0808">Transferase</keyword>
<keyword evidence="6 10" id="KW-0418">Kinase</keyword>
<dbReference type="AlphaFoldDB" id="A0A0D3J3P0"/>
<dbReference type="EC" id="2.7.4.24" evidence="10"/>
<dbReference type="eggNOG" id="KOG1057">
    <property type="taxonomic scope" value="Eukaryota"/>
</dbReference>
<comment type="function">
    <text evidence="10">Bifunctional inositol kinase that acts in concert with the IP6K kinases to synthesize the diphosphate group-containing inositol pyrophosphates diphosphoinositol pentakisphosphate, PP-InsP5, and bis-diphosphoinositol tetrakisphosphate, (PP)2-InsP4. PP-InsP5 and (PP)2-InsP4, also respectively called InsP7 and InsP8, may regulate a variety of cellular processes, including apoptosis, vesicle trafficking, cytoskeletal dynamics, and exocytosis. Phosphorylates inositol hexakisphosphate (InsP6).</text>
</comment>
<sequence length="1014" mass="110274">MATVSVSYLWIALEVRGAQERAASDFLAAGRVQFILLGQVAAAAAAMPSDDPASTPEPVATATRVPAAITVGVCVMRKKCEKLRPLLAEMTSGGDMTVVVFEQQSILEDAVSDWPVVDVLVAFYSKGFPLAKVGEYVRLREPFCFNAIGPMSELLDRRAIYSRLQQIGVAVPKHVVYDHLGGGEGLVLREDYLEVSGVRINKPFVEKPASAEDHNIHIYYPPSVGGGSKRLFRKVGDCSSAFYPDVSEIRRDGAYIYEEFLPTEGADLKVYTVGPKYAYAEARSPVEPVEARKSPTLDGRVVRDPSGKEVRFPVLLTAHEKDVARRISLAFGQMVNGFDILRAHGASYVCDVNGWSFVKHGDRTPKQKLKMRVRNAKLLRCFEAHGVGRGCAEAKLKTPVQLQEVLDLVEALLAESDAKLAPGSENSSESEADGVPLGKLRQLQLVLRRGPFGGLNRKLQVKTVRAAEGGRLEEALLVAKWGGELTEAGRAQAERLGRSLREQLSRADGADNLLHLHSTFRHDVKFYSSDEGRVQLTAAAIAKGLLELAGELPPILVSLIRKDAAANALLDDSSAVSAQASEIKRVLHGLMQQPPGLESEAELAERLVPTRLPALLAPLREVGSPRARVKAVHEQAGRLLALLRQLRAQLGDEYELYGGESLFLALQRWRKLTTELHRPRKDSGFDISKAARQPVPDIYDAVKFDLRHNHARLHGALPCLCELLRLVRPLAQLVVPLEYGSAVGDMLAVAVGTTAALCRKLVLDLRSDLMRLEHGGDANHPETVHQLDPKHRSRRPTRFYLTSESHVYTLLNLLRHAPQALGVPSLFDEAGRAALDEIGELSYLTHLMLAVYEHCDEPADDPLRFQVVVKFSAGDRSAREEEADAEGGRRGGRQTRADAERGGAESAELPLQPLHTLHRSLPLRSVLRFFEHVSDSLENAATPEQRRAAHSLSSSLSTGPARAAAVSRCAPPFGRAGSGDSALSLFANATVTAPPARPELLSSPAGAAAGNGET</sequence>
<dbReference type="Gene3D" id="3.30.470.20">
    <property type="entry name" value="ATP-grasp fold, B domain"/>
    <property type="match status" value="1"/>
</dbReference>
<feature type="region of interest" description="Disordered" evidence="11">
    <location>
        <begin position="993"/>
        <end position="1014"/>
    </location>
</feature>
<dbReference type="GO" id="GO:0006020">
    <property type="term" value="P:inositol metabolic process"/>
    <property type="evidence" value="ECO:0007669"/>
    <property type="project" value="TreeGrafter"/>
</dbReference>
<proteinExistence type="inferred from homology"/>
<evidence type="ECO:0000256" key="4">
    <source>
        <dbReference type="ARBA" id="ARBA00022679"/>
    </source>
</evidence>
<dbReference type="InterPro" id="IPR000560">
    <property type="entry name" value="His_Pase_clade-2"/>
</dbReference>
<organism evidence="13 14">
    <name type="scientific">Emiliania huxleyi (strain CCMP1516)</name>
    <dbReference type="NCBI Taxonomy" id="280463"/>
    <lineage>
        <taxon>Eukaryota</taxon>
        <taxon>Haptista</taxon>
        <taxon>Haptophyta</taxon>
        <taxon>Prymnesiophyceae</taxon>
        <taxon>Isochrysidales</taxon>
        <taxon>Noelaerhabdaceae</taxon>
        <taxon>Emiliania</taxon>
    </lineage>
</organism>
<feature type="domain" description="VIP1 N-terminal" evidence="12">
    <location>
        <begin position="69"/>
        <end position="156"/>
    </location>
</feature>
<dbReference type="Proteomes" id="UP000013827">
    <property type="component" value="Unassembled WGS sequence"/>
</dbReference>
<dbReference type="PANTHER" id="PTHR12750:SF9">
    <property type="entry name" value="INOSITOL HEXAKISPHOSPHATE AND DIPHOSPHOINOSITOL-PENTAKISPHOSPHATE KINASE"/>
    <property type="match status" value="1"/>
</dbReference>
<comment type="catalytic activity">
    <reaction evidence="8">
        <text>5-diphospho-1D-myo-inositol 1,2,3,4,6-pentakisphosphate + ATP + H(+) = 1,5-bis(diphospho)-1D-myo-inositol 2,3,4,6-tetrakisphosphate + ADP</text>
        <dbReference type="Rhea" id="RHEA:10276"/>
        <dbReference type="ChEBI" id="CHEBI:15378"/>
        <dbReference type="ChEBI" id="CHEBI:30616"/>
        <dbReference type="ChEBI" id="CHEBI:58628"/>
        <dbReference type="ChEBI" id="CHEBI:77983"/>
        <dbReference type="ChEBI" id="CHEBI:456216"/>
        <dbReference type="EC" id="2.7.4.24"/>
    </reaction>
    <physiologicalReaction direction="left-to-right" evidence="8">
        <dbReference type="Rhea" id="RHEA:10277"/>
    </physiologicalReaction>
</comment>
<dbReference type="CDD" id="cd07061">
    <property type="entry name" value="HP_HAP_like"/>
    <property type="match status" value="1"/>
</dbReference>
<protein>
    <recommendedName>
        <fullName evidence="10">Inositol hexakisphosphate and diphosphoinositol-pentakisphosphate kinase</fullName>
        <ecNumber evidence="10">2.7.4.24</ecNumber>
    </recommendedName>
</protein>
<dbReference type="GO" id="GO:0032958">
    <property type="term" value="P:inositol phosphate biosynthetic process"/>
    <property type="evidence" value="ECO:0007669"/>
    <property type="project" value="TreeGrafter"/>
</dbReference>
<dbReference type="OMA" id="AWPRCDA"/>
<dbReference type="GO" id="GO:0005524">
    <property type="term" value="F:ATP binding"/>
    <property type="evidence" value="ECO:0007669"/>
    <property type="project" value="UniProtKB-KW"/>
</dbReference>
<dbReference type="KEGG" id="ehx:EMIHUDRAFT_447945"/>
<reference evidence="13" key="2">
    <citation type="submission" date="2024-10" db="UniProtKB">
        <authorList>
            <consortium name="EnsemblProtists"/>
        </authorList>
    </citation>
    <scope>IDENTIFICATION</scope>
</reference>
<evidence type="ECO:0000256" key="11">
    <source>
        <dbReference type="SAM" id="MobiDB-lite"/>
    </source>
</evidence>
<feature type="region of interest" description="Disordered" evidence="11">
    <location>
        <begin position="876"/>
        <end position="913"/>
    </location>
</feature>
<evidence type="ECO:0000313" key="14">
    <source>
        <dbReference type="Proteomes" id="UP000013827"/>
    </source>
</evidence>
<evidence type="ECO:0000259" key="12">
    <source>
        <dbReference type="Pfam" id="PF18086"/>
    </source>
</evidence>
<accession>A0A0D3J3P0</accession>
<evidence type="ECO:0000256" key="8">
    <source>
        <dbReference type="ARBA" id="ARBA00033696"/>
    </source>
</evidence>
<keyword evidence="14" id="KW-1185">Reference proteome</keyword>
<dbReference type="GO" id="GO:0000828">
    <property type="term" value="F:inositol hexakisphosphate kinase activity"/>
    <property type="evidence" value="ECO:0007669"/>
    <property type="project" value="UniProtKB-ARBA"/>
</dbReference>
<keyword evidence="3" id="KW-0597">Phosphoprotein</keyword>
<dbReference type="GO" id="GO:0033857">
    <property type="term" value="F:5-diphosphoinositol pentakisphosphate 1-kinase activity"/>
    <property type="evidence" value="ECO:0007669"/>
    <property type="project" value="TreeGrafter"/>
</dbReference>
<evidence type="ECO:0000256" key="5">
    <source>
        <dbReference type="ARBA" id="ARBA00022741"/>
    </source>
</evidence>
<dbReference type="GO" id="GO:0005829">
    <property type="term" value="C:cytosol"/>
    <property type="evidence" value="ECO:0007669"/>
    <property type="project" value="UniProtKB-SubCell"/>
</dbReference>
<dbReference type="Gene3D" id="3.40.50.1240">
    <property type="entry name" value="Phosphoglycerate mutase-like"/>
    <property type="match status" value="1"/>
</dbReference>
<keyword evidence="5 10" id="KW-0547">Nucleotide-binding</keyword>
<evidence type="ECO:0000313" key="13">
    <source>
        <dbReference type="EnsemblProtists" id="EOD18125"/>
    </source>
</evidence>
<evidence type="ECO:0000256" key="7">
    <source>
        <dbReference type="ARBA" id="ARBA00022840"/>
    </source>
</evidence>
<dbReference type="HOGENOM" id="CLU_000914_0_0_1"/>
<dbReference type="FunFam" id="3.30.470.20:FF:000036">
    <property type="entry name" value="Inositol hexakisphosphate and diphosphoinositol-pentakisphosphate kinase"/>
    <property type="match status" value="1"/>
</dbReference>
<comment type="subcellular location">
    <subcellularLocation>
        <location evidence="10">Cytoplasm</location>
        <location evidence="10">Cytosol</location>
    </subcellularLocation>
</comment>
<evidence type="ECO:0000256" key="1">
    <source>
        <dbReference type="ARBA" id="ARBA00005609"/>
    </source>
</evidence>
<reference evidence="14" key="1">
    <citation type="journal article" date="2013" name="Nature">
        <title>Pan genome of the phytoplankton Emiliania underpins its global distribution.</title>
        <authorList>
            <person name="Read B.A."/>
            <person name="Kegel J."/>
            <person name="Klute M.J."/>
            <person name="Kuo A."/>
            <person name="Lefebvre S.C."/>
            <person name="Maumus F."/>
            <person name="Mayer C."/>
            <person name="Miller J."/>
            <person name="Monier A."/>
            <person name="Salamov A."/>
            <person name="Young J."/>
            <person name="Aguilar M."/>
            <person name="Claverie J.M."/>
            <person name="Frickenhaus S."/>
            <person name="Gonzalez K."/>
            <person name="Herman E.K."/>
            <person name="Lin Y.C."/>
            <person name="Napier J."/>
            <person name="Ogata H."/>
            <person name="Sarno A.F."/>
            <person name="Shmutz J."/>
            <person name="Schroeder D."/>
            <person name="de Vargas C."/>
            <person name="Verret F."/>
            <person name="von Dassow P."/>
            <person name="Valentin K."/>
            <person name="Van de Peer Y."/>
            <person name="Wheeler G."/>
            <person name="Dacks J.B."/>
            <person name="Delwiche C.F."/>
            <person name="Dyhrman S.T."/>
            <person name="Glockner G."/>
            <person name="John U."/>
            <person name="Richards T."/>
            <person name="Worden A.Z."/>
            <person name="Zhang X."/>
            <person name="Grigoriev I.V."/>
            <person name="Allen A.E."/>
            <person name="Bidle K."/>
            <person name="Borodovsky M."/>
            <person name="Bowler C."/>
            <person name="Brownlee C."/>
            <person name="Cock J.M."/>
            <person name="Elias M."/>
            <person name="Gladyshev V.N."/>
            <person name="Groth M."/>
            <person name="Guda C."/>
            <person name="Hadaegh A."/>
            <person name="Iglesias-Rodriguez M.D."/>
            <person name="Jenkins J."/>
            <person name="Jones B.M."/>
            <person name="Lawson T."/>
            <person name="Leese F."/>
            <person name="Lindquist E."/>
            <person name="Lobanov A."/>
            <person name="Lomsadze A."/>
            <person name="Malik S.B."/>
            <person name="Marsh M.E."/>
            <person name="Mackinder L."/>
            <person name="Mock T."/>
            <person name="Mueller-Roeber B."/>
            <person name="Pagarete A."/>
            <person name="Parker M."/>
            <person name="Probert I."/>
            <person name="Quesneville H."/>
            <person name="Raines C."/>
            <person name="Rensing S.A."/>
            <person name="Riano-Pachon D.M."/>
            <person name="Richier S."/>
            <person name="Rokitta S."/>
            <person name="Shiraiwa Y."/>
            <person name="Soanes D.M."/>
            <person name="van der Giezen M."/>
            <person name="Wahlund T.M."/>
            <person name="Williams B."/>
            <person name="Wilson W."/>
            <person name="Wolfe G."/>
            <person name="Wurch L.L."/>
        </authorList>
    </citation>
    <scope>NUCLEOTIDE SEQUENCE</scope>
</reference>
<dbReference type="Pfam" id="PF18086">
    <property type="entry name" value="PPIP5K2_N"/>
    <property type="match status" value="1"/>
</dbReference>